<dbReference type="Gene3D" id="1.10.287.1130">
    <property type="entry name" value="CytochromE C oxidase copper chaperone"/>
    <property type="match status" value="1"/>
</dbReference>
<dbReference type="EMBL" id="RCMV01000202">
    <property type="protein sequence ID" value="KAG3221884.1"/>
    <property type="molecule type" value="Genomic_DNA"/>
</dbReference>
<reference evidence="4" key="1">
    <citation type="submission" date="2018-05" db="EMBL/GenBank/DDBJ databases">
        <title>Effector identification in a new, highly contiguous assembly of the strawberry crown rot pathogen Phytophthora cactorum.</title>
        <authorList>
            <person name="Armitage A.D."/>
            <person name="Nellist C.F."/>
            <person name="Bates H."/>
            <person name="Vickerstaff R.J."/>
            <person name="Harrison R.J."/>
        </authorList>
    </citation>
    <scope>NUCLEOTIDE SEQUENCE</scope>
    <source>
        <strain evidence="3">15-7</strain>
        <strain evidence="4">P421</strain>
    </source>
</reference>
<dbReference type="Proteomes" id="UP000735874">
    <property type="component" value="Unassembled WGS sequence"/>
</dbReference>
<dbReference type="AlphaFoldDB" id="A0A8T1LQ73"/>
<organism evidence="4 5">
    <name type="scientific">Phytophthora cactorum</name>
    <dbReference type="NCBI Taxonomy" id="29920"/>
    <lineage>
        <taxon>Eukaryota</taxon>
        <taxon>Sar</taxon>
        <taxon>Stramenopiles</taxon>
        <taxon>Oomycota</taxon>
        <taxon>Peronosporomycetes</taxon>
        <taxon>Peronosporales</taxon>
        <taxon>Peronosporaceae</taxon>
        <taxon>Phytophthora</taxon>
    </lineage>
</organism>
<dbReference type="InterPro" id="IPR002347">
    <property type="entry name" value="SDR_fam"/>
</dbReference>
<dbReference type="PANTHER" id="PTHR24320:SF148">
    <property type="entry name" value="NAD(P)-BINDING ROSSMANN-FOLD SUPERFAMILY PROTEIN"/>
    <property type="match status" value="1"/>
</dbReference>
<dbReference type="SUPFAM" id="SSF51735">
    <property type="entry name" value="NAD(P)-binding Rossmann-fold domains"/>
    <property type="match status" value="1"/>
</dbReference>
<dbReference type="InterPro" id="IPR036291">
    <property type="entry name" value="NAD(P)-bd_dom_sf"/>
</dbReference>
<dbReference type="Pfam" id="PF00106">
    <property type="entry name" value="adh_short"/>
    <property type="match status" value="1"/>
</dbReference>
<comment type="similarity">
    <text evidence="1">Belongs to the short-chain dehydrogenases/reductases (SDR) family.</text>
</comment>
<dbReference type="GO" id="GO:0016491">
    <property type="term" value="F:oxidoreductase activity"/>
    <property type="evidence" value="ECO:0007669"/>
    <property type="project" value="UniProtKB-KW"/>
</dbReference>
<proteinExistence type="inferred from homology"/>
<gene>
    <name evidence="3" type="ORF">PC113_g3963</name>
    <name evidence="4" type="ORF">PC129_g7388</name>
</gene>
<dbReference type="VEuPathDB" id="FungiDB:PC110_g5486"/>
<sequence>MSSQKGKLAIVTGANCGIGFEAAKALALCRDHVVLACRSEVRGRQAEEPIRQVLYHQAGENVGGLEFTLLDPKIDSIREFARAFQAKFDHLDLLINNCGVACPHNSKGLECTFAINHLGHFYRRTKTQARVVNVSSGLHHAANLTSGTLKMATEKELCERVCKKQACAIQFCLQRRNYQESKCAEVIKRYYDCCAAAKEAEQKTRTTSS</sequence>
<evidence type="ECO:0000256" key="1">
    <source>
        <dbReference type="ARBA" id="ARBA00006484"/>
    </source>
</evidence>
<dbReference type="SUPFAM" id="SSF47072">
    <property type="entry name" value="Cysteine alpha-hairpin motif"/>
    <property type="match status" value="1"/>
</dbReference>
<evidence type="ECO:0000256" key="2">
    <source>
        <dbReference type="ARBA" id="ARBA00023002"/>
    </source>
</evidence>
<evidence type="ECO:0000313" key="4">
    <source>
        <dbReference type="EMBL" id="KAG3221884.1"/>
    </source>
</evidence>
<dbReference type="InterPro" id="IPR027179">
    <property type="entry name" value="CMC4"/>
</dbReference>
<dbReference type="Proteomes" id="UP000760860">
    <property type="component" value="Unassembled WGS sequence"/>
</dbReference>
<evidence type="ECO:0008006" key="6">
    <source>
        <dbReference type="Google" id="ProtNLM"/>
    </source>
</evidence>
<keyword evidence="2" id="KW-0560">Oxidoreductase</keyword>
<comment type="caution">
    <text evidence="4">The sequence shown here is derived from an EMBL/GenBank/DDBJ whole genome shotgun (WGS) entry which is preliminary data.</text>
</comment>
<dbReference type="InterPro" id="IPR009069">
    <property type="entry name" value="Cys_alpha_HP_mot_SF"/>
</dbReference>
<dbReference type="PANTHER" id="PTHR24320">
    <property type="entry name" value="RETINOL DEHYDROGENASE"/>
    <property type="match status" value="1"/>
</dbReference>
<dbReference type="Gene3D" id="3.40.50.720">
    <property type="entry name" value="NAD(P)-binding Rossmann-like Domain"/>
    <property type="match status" value="1"/>
</dbReference>
<dbReference type="Pfam" id="PF08991">
    <property type="entry name" value="CMC4"/>
    <property type="match status" value="1"/>
</dbReference>
<dbReference type="PROSITE" id="PS51808">
    <property type="entry name" value="CHCH"/>
    <property type="match status" value="1"/>
</dbReference>
<accession>A0A8T1LQ73</accession>
<dbReference type="PRINTS" id="PR00081">
    <property type="entry name" value="GDHRDH"/>
</dbReference>
<dbReference type="EMBL" id="RCMG01000064">
    <property type="protein sequence ID" value="KAG2865163.1"/>
    <property type="molecule type" value="Genomic_DNA"/>
</dbReference>
<name>A0A8T1LQ73_9STRA</name>
<evidence type="ECO:0000313" key="3">
    <source>
        <dbReference type="EMBL" id="KAG2865163.1"/>
    </source>
</evidence>
<protein>
    <recommendedName>
        <fullName evidence="6">NAD(P)-binding domain</fullName>
    </recommendedName>
</protein>
<evidence type="ECO:0000313" key="5">
    <source>
        <dbReference type="Proteomes" id="UP000760860"/>
    </source>
</evidence>